<accession>A0A8B3GQ34</accession>
<keyword evidence="5 9" id="KW-0812">Transmembrane</keyword>
<protein>
    <recommendedName>
        <fullName evidence="10">Glycosyltransferase 2-like domain-containing protein</fullName>
    </recommendedName>
</protein>
<proteinExistence type="inferred from homology"/>
<dbReference type="Gene3D" id="3.90.550.10">
    <property type="entry name" value="Spore Coat Polysaccharide Biosynthesis Protein SpsA, Chain A"/>
    <property type="match status" value="1"/>
</dbReference>
<evidence type="ECO:0000256" key="2">
    <source>
        <dbReference type="ARBA" id="ARBA00022475"/>
    </source>
</evidence>
<dbReference type="PANTHER" id="PTHR48090:SF1">
    <property type="entry name" value="PROPHAGE BACTOPRENOL GLUCOSYL TRANSFERASE HOMOLOG"/>
    <property type="match status" value="1"/>
</dbReference>
<evidence type="ECO:0000256" key="5">
    <source>
        <dbReference type="ARBA" id="ARBA00022692"/>
    </source>
</evidence>
<keyword evidence="3" id="KW-0328">Glycosyltransferase</keyword>
<gene>
    <name evidence="11" type="ORF">FAM6012_02127</name>
</gene>
<dbReference type="FunFam" id="3.90.550.10:FF:000079">
    <property type="entry name" value="Probable glycosyl transferase"/>
    <property type="match status" value="1"/>
</dbReference>
<comment type="subcellular location">
    <subcellularLocation>
        <location evidence="1">Cell membrane</location>
        <topology evidence="1">Multi-pass membrane protein</topology>
    </subcellularLocation>
</comment>
<dbReference type="PANTHER" id="PTHR48090">
    <property type="entry name" value="UNDECAPRENYL-PHOSPHATE 4-DEOXY-4-FORMAMIDO-L-ARABINOSE TRANSFERASE-RELATED"/>
    <property type="match status" value="1"/>
</dbReference>
<dbReference type="InterPro" id="IPR029044">
    <property type="entry name" value="Nucleotide-diphossugar_trans"/>
</dbReference>
<evidence type="ECO:0000256" key="3">
    <source>
        <dbReference type="ARBA" id="ARBA00022676"/>
    </source>
</evidence>
<feature type="transmembrane region" description="Helical" evidence="9">
    <location>
        <begin position="265"/>
        <end position="291"/>
    </location>
</feature>
<dbReference type="Pfam" id="PF00535">
    <property type="entry name" value="Glycos_transf_2"/>
    <property type="match status" value="1"/>
</dbReference>
<evidence type="ECO:0000313" key="12">
    <source>
        <dbReference type="Proteomes" id="UP000284123"/>
    </source>
</evidence>
<comment type="caution">
    <text evidence="11">The sequence shown here is derived from an EMBL/GenBank/DDBJ whole genome shotgun (WGS) entry which is preliminary data.</text>
</comment>
<organism evidence="11 12">
    <name type="scientific">Lacticaseibacillus paracasei</name>
    <name type="common">Lactobacillus paracasei</name>
    <dbReference type="NCBI Taxonomy" id="1597"/>
    <lineage>
        <taxon>Bacteria</taxon>
        <taxon>Bacillati</taxon>
        <taxon>Bacillota</taxon>
        <taxon>Bacilli</taxon>
        <taxon>Lactobacillales</taxon>
        <taxon>Lactobacillaceae</taxon>
        <taxon>Lacticaseibacillus</taxon>
    </lineage>
</organism>
<keyword evidence="2" id="KW-1003">Cell membrane</keyword>
<dbReference type="EMBL" id="LKGI01000074">
    <property type="protein sequence ID" value="RNE28840.1"/>
    <property type="molecule type" value="Genomic_DNA"/>
</dbReference>
<dbReference type="GO" id="GO:0016757">
    <property type="term" value="F:glycosyltransferase activity"/>
    <property type="evidence" value="ECO:0007669"/>
    <property type="project" value="UniProtKB-KW"/>
</dbReference>
<dbReference type="Proteomes" id="UP000284123">
    <property type="component" value="Unassembled WGS sequence"/>
</dbReference>
<dbReference type="AlphaFoldDB" id="A0A8B3GQ34"/>
<dbReference type="InterPro" id="IPR050256">
    <property type="entry name" value="Glycosyltransferase_2"/>
</dbReference>
<evidence type="ECO:0000313" key="11">
    <source>
        <dbReference type="EMBL" id="RNE28840.1"/>
    </source>
</evidence>
<dbReference type="RefSeq" id="WP_003601454.1">
    <property type="nucleotide sequence ID" value="NZ_AQVS01000019.1"/>
</dbReference>
<feature type="transmembrane region" description="Helical" evidence="9">
    <location>
        <begin position="237"/>
        <end position="259"/>
    </location>
</feature>
<dbReference type="SUPFAM" id="SSF53448">
    <property type="entry name" value="Nucleotide-diphospho-sugar transferases"/>
    <property type="match status" value="1"/>
</dbReference>
<keyword evidence="4" id="KW-0808">Transferase</keyword>
<evidence type="ECO:0000256" key="9">
    <source>
        <dbReference type="SAM" id="Phobius"/>
    </source>
</evidence>
<evidence type="ECO:0000256" key="8">
    <source>
        <dbReference type="ARBA" id="ARBA00038152"/>
    </source>
</evidence>
<evidence type="ECO:0000256" key="6">
    <source>
        <dbReference type="ARBA" id="ARBA00022989"/>
    </source>
</evidence>
<keyword evidence="6 9" id="KW-1133">Transmembrane helix</keyword>
<keyword evidence="7 9" id="KW-0472">Membrane</keyword>
<evidence type="ECO:0000259" key="10">
    <source>
        <dbReference type="Pfam" id="PF00535"/>
    </source>
</evidence>
<name>A0A8B3GQ34_LACPA</name>
<evidence type="ECO:0000256" key="7">
    <source>
        <dbReference type="ARBA" id="ARBA00023136"/>
    </source>
</evidence>
<sequence>MKIEGQEKNPFISIVLPVYNESAGIGETLTVLANYVRARPERYELIFVNDGSTDDSADQIRAAMAKNPAIRLVDFSRNFGHQLAITAGIRYASGDAVVVMDADLQDPPRVIPEMLARWREGYDVVYGKRRKRSGETWFKKLTAEMFYRLLKAVTSISIPVDTGDFRLMDRRVVNVLKQMNEQDPYVRGMVTWVGYKQIAVEYDRQEREAGETHYPLRKMLHLAMDGITSFSTVPLTLASWLSGFFLIIAVALFGLSLALGHLTSLTWVMIITLLVGAGITFTIGMLGTYIARMFAESRHRPLYIVADTYGFKTQTTQQTSYPYHALQN</sequence>
<evidence type="ECO:0000256" key="4">
    <source>
        <dbReference type="ARBA" id="ARBA00022679"/>
    </source>
</evidence>
<feature type="domain" description="Glycosyltransferase 2-like" evidence="10">
    <location>
        <begin position="13"/>
        <end position="173"/>
    </location>
</feature>
<evidence type="ECO:0000256" key="1">
    <source>
        <dbReference type="ARBA" id="ARBA00004651"/>
    </source>
</evidence>
<dbReference type="GO" id="GO:0005886">
    <property type="term" value="C:plasma membrane"/>
    <property type="evidence" value="ECO:0007669"/>
    <property type="project" value="UniProtKB-SubCell"/>
</dbReference>
<comment type="similarity">
    <text evidence="8">Belongs to the glycosyltransferase 2 family. GtrB subfamily.</text>
</comment>
<reference evidence="11 12" key="1">
    <citation type="journal article" date="2018" name="Front. Microbiol.">
        <title>Conversion of Methionine to Cysteine in Lactobacillus paracasei Depends on the Highly Mobile cysK-ctl-cysE Gene Cluster.</title>
        <authorList>
            <person name="Wuthrich D."/>
            <person name="Irmler S."/>
            <person name="Berthoud H."/>
            <person name="Guggenbuhl B."/>
            <person name="Eugster E."/>
            <person name="Bruggmann R."/>
        </authorList>
    </citation>
    <scope>NUCLEOTIDE SEQUENCE [LARGE SCALE GENOMIC DNA]</scope>
    <source>
        <strain evidence="11 12">FAM6012</strain>
    </source>
</reference>
<dbReference type="InterPro" id="IPR001173">
    <property type="entry name" value="Glyco_trans_2-like"/>
</dbReference>
<dbReference type="CDD" id="cd04187">
    <property type="entry name" value="DPM1_like_bac"/>
    <property type="match status" value="1"/>
</dbReference>